<dbReference type="InterPro" id="IPR011010">
    <property type="entry name" value="DNA_brk_join_enz"/>
</dbReference>
<gene>
    <name evidence="3" type="ORF">SAMN05660976_08335</name>
</gene>
<proteinExistence type="predicted"/>
<dbReference type="RefSeq" id="WP_091105928.1">
    <property type="nucleotide sequence ID" value="NZ_FOBF01000038.1"/>
</dbReference>
<dbReference type="OrthoDB" id="3773913at2"/>
<dbReference type="InterPro" id="IPR002104">
    <property type="entry name" value="Integrase_catalytic"/>
</dbReference>
<dbReference type="GO" id="GO:0015074">
    <property type="term" value="P:DNA integration"/>
    <property type="evidence" value="ECO:0007669"/>
    <property type="project" value="InterPro"/>
</dbReference>
<dbReference type="InterPro" id="IPR050090">
    <property type="entry name" value="Tyrosine_recombinase_XerCD"/>
</dbReference>
<evidence type="ECO:0000313" key="4">
    <source>
        <dbReference type="Proteomes" id="UP000198953"/>
    </source>
</evidence>
<dbReference type="PANTHER" id="PTHR30349:SF64">
    <property type="entry name" value="PROPHAGE INTEGRASE INTD-RELATED"/>
    <property type="match status" value="1"/>
</dbReference>
<feature type="domain" description="Tyr recombinase" evidence="2">
    <location>
        <begin position="237"/>
        <end position="454"/>
    </location>
</feature>
<keyword evidence="1" id="KW-0233">DNA recombination</keyword>
<dbReference type="InterPro" id="IPR013762">
    <property type="entry name" value="Integrase-like_cat_sf"/>
</dbReference>
<sequence>MNRTSFSVRFWKIKSYKGNRVTTHYVRWVVDGREWKEPFRTLAHADSFRAQLMTAARQGEAFDVTTGRPVSWKREENVLTWFSFTLAYVDAKWPYAAPNHRRGIAEALTDATEALLAKDDSTFGADTRRTALRWAYSNRVRDNTDPPADLAPVIRWLEANTVPMAAFEEPGKGALLTRGMLDRISRTKDGRTAAANTANRKRMCLNNAMEYAVEIGVLSANPLKAVNWTKPRTLTTVDPKVVINIHQARRFLAAVEQHSERGKRMKAFFGCMYFAALRPEEVVDLRTDHLISLPENDWGEMRLTNAEPRAGSRWTNSGNVRERRELKHRAAGETRHVPIHPELGAMLREHLDQFGTGPEGRIFIGPRGGLMTDRAYLKVFHEARARAFTEAEATSPLLDVPYALRHAAVSTWLNAGVPAPQVAEWAGHSVNVLLRVYAKCIHGQQHDAMRRIWEATKPGTTTS</sequence>
<evidence type="ECO:0000313" key="3">
    <source>
        <dbReference type="EMBL" id="SEN79791.1"/>
    </source>
</evidence>
<dbReference type="Gene3D" id="1.10.443.10">
    <property type="entry name" value="Intergrase catalytic core"/>
    <property type="match status" value="1"/>
</dbReference>
<organism evidence="3 4">
    <name type="scientific">Nonomuraea pusilla</name>
    <dbReference type="NCBI Taxonomy" id="46177"/>
    <lineage>
        <taxon>Bacteria</taxon>
        <taxon>Bacillati</taxon>
        <taxon>Actinomycetota</taxon>
        <taxon>Actinomycetes</taxon>
        <taxon>Streptosporangiales</taxon>
        <taxon>Streptosporangiaceae</taxon>
        <taxon>Nonomuraea</taxon>
    </lineage>
</organism>
<dbReference type="GO" id="GO:0003677">
    <property type="term" value="F:DNA binding"/>
    <property type="evidence" value="ECO:0007669"/>
    <property type="project" value="InterPro"/>
</dbReference>
<protein>
    <submittedName>
        <fullName evidence="3">Phage integrase family protein</fullName>
    </submittedName>
</protein>
<dbReference type="PANTHER" id="PTHR30349">
    <property type="entry name" value="PHAGE INTEGRASE-RELATED"/>
    <property type="match status" value="1"/>
</dbReference>
<dbReference type="CDD" id="cd00397">
    <property type="entry name" value="DNA_BRE_C"/>
    <property type="match status" value="1"/>
</dbReference>
<evidence type="ECO:0000256" key="1">
    <source>
        <dbReference type="ARBA" id="ARBA00023172"/>
    </source>
</evidence>
<reference evidence="3 4" key="1">
    <citation type="submission" date="2016-10" db="EMBL/GenBank/DDBJ databases">
        <authorList>
            <person name="de Groot N.N."/>
        </authorList>
    </citation>
    <scope>NUCLEOTIDE SEQUENCE [LARGE SCALE GENOMIC DNA]</scope>
    <source>
        <strain evidence="3 4">DSM 43357</strain>
    </source>
</reference>
<dbReference type="GO" id="GO:0006310">
    <property type="term" value="P:DNA recombination"/>
    <property type="evidence" value="ECO:0007669"/>
    <property type="project" value="UniProtKB-KW"/>
</dbReference>
<dbReference type="Pfam" id="PF00589">
    <property type="entry name" value="Phage_integrase"/>
    <property type="match status" value="1"/>
</dbReference>
<accession>A0A1H8JGP3</accession>
<keyword evidence="4" id="KW-1185">Reference proteome</keyword>
<dbReference type="PROSITE" id="PS51898">
    <property type="entry name" value="TYR_RECOMBINASE"/>
    <property type="match status" value="1"/>
</dbReference>
<dbReference type="AlphaFoldDB" id="A0A1H8JGP3"/>
<name>A0A1H8JGP3_9ACTN</name>
<dbReference type="EMBL" id="FOBF01000038">
    <property type="protein sequence ID" value="SEN79791.1"/>
    <property type="molecule type" value="Genomic_DNA"/>
</dbReference>
<evidence type="ECO:0000259" key="2">
    <source>
        <dbReference type="PROSITE" id="PS51898"/>
    </source>
</evidence>
<dbReference type="Proteomes" id="UP000198953">
    <property type="component" value="Unassembled WGS sequence"/>
</dbReference>
<dbReference type="STRING" id="46177.SAMN05660976_08335"/>
<dbReference type="SUPFAM" id="SSF56349">
    <property type="entry name" value="DNA breaking-rejoining enzymes"/>
    <property type="match status" value="1"/>
</dbReference>